<reference evidence="3" key="1">
    <citation type="submission" date="2016-08" db="EMBL/GenBank/DDBJ databases">
        <authorList>
            <person name="Merda D."/>
            <person name="Briand M."/>
            <person name="Taghouti G."/>
            <person name="Carrere S."/>
            <person name="Gouzy J."/>
            <person name="Portier P."/>
            <person name="Jacques M.-A."/>
            <person name="Fischer-Le Saux M."/>
        </authorList>
    </citation>
    <scope>NUCLEOTIDE SEQUENCE [LARGE SCALE GENOMIC DNA]</scope>
    <source>
        <strain evidence="3">CFBP4643</strain>
    </source>
</reference>
<evidence type="ECO:0000313" key="3">
    <source>
        <dbReference type="Proteomes" id="UP000238191"/>
    </source>
</evidence>
<evidence type="ECO:0000313" key="2">
    <source>
        <dbReference type="EMBL" id="PPU69061.1"/>
    </source>
</evidence>
<protein>
    <submittedName>
        <fullName evidence="2">Uncharacterized protein</fullName>
    </submittedName>
</protein>
<gene>
    <name evidence="2" type="ORF">XpiCFBP4643_05835</name>
</gene>
<name>A0A2S7D5E9_9XANT</name>
<dbReference type="EMBL" id="MDEI01000004">
    <property type="protein sequence ID" value="PPU69061.1"/>
    <property type="molecule type" value="Genomic_DNA"/>
</dbReference>
<dbReference type="AlphaFoldDB" id="A0A2S7D5E9"/>
<comment type="caution">
    <text evidence="2">The sequence shown here is derived from an EMBL/GenBank/DDBJ whole genome shotgun (WGS) entry which is preliminary data.</text>
</comment>
<feature type="region of interest" description="Disordered" evidence="1">
    <location>
        <begin position="60"/>
        <end position="158"/>
    </location>
</feature>
<keyword evidence="3" id="KW-1185">Reference proteome</keyword>
<feature type="compositionally biased region" description="Basic residues" evidence="1">
    <location>
        <begin position="100"/>
        <end position="111"/>
    </location>
</feature>
<proteinExistence type="predicted"/>
<sequence>MQLKWPRLCLRTLTPTLALRPRPRLRRGRSKAARAPVARKPCFLAPAGEGRERGATHLFLLPSGEGAPKGRMRVRAKPRAVETAPGLRLRTLTPPPAPRPRPRLRRGRSKARASGAQTVPSRPGGRGARAWRHASVPSPLGRRCPEGADEGAGAASCS</sequence>
<evidence type="ECO:0000256" key="1">
    <source>
        <dbReference type="SAM" id="MobiDB-lite"/>
    </source>
</evidence>
<organism evidence="2 3">
    <name type="scientific">Xanthomonas pisi</name>
    <dbReference type="NCBI Taxonomy" id="56457"/>
    <lineage>
        <taxon>Bacteria</taxon>
        <taxon>Pseudomonadati</taxon>
        <taxon>Pseudomonadota</taxon>
        <taxon>Gammaproteobacteria</taxon>
        <taxon>Lysobacterales</taxon>
        <taxon>Lysobacteraceae</taxon>
        <taxon>Xanthomonas</taxon>
    </lineage>
</organism>
<dbReference type="Proteomes" id="UP000238191">
    <property type="component" value="Unassembled WGS sequence"/>
</dbReference>
<accession>A0A2S7D5E9</accession>